<gene>
    <name evidence="4" type="ORF">LAESUDRAFT_454068</name>
</gene>
<keyword evidence="2" id="KW-0472">Membrane</keyword>
<evidence type="ECO:0000313" key="5">
    <source>
        <dbReference type="Proteomes" id="UP000076871"/>
    </source>
</evidence>
<proteinExistence type="predicted"/>
<dbReference type="Proteomes" id="UP000076871">
    <property type="component" value="Unassembled WGS sequence"/>
</dbReference>
<feature type="chain" id="PRO_5007855753" evidence="3">
    <location>
        <begin position="19"/>
        <end position="423"/>
    </location>
</feature>
<dbReference type="AlphaFoldDB" id="A0A165BSH9"/>
<feature type="transmembrane region" description="Helical" evidence="2">
    <location>
        <begin position="396"/>
        <end position="417"/>
    </location>
</feature>
<evidence type="ECO:0000256" key="1">
    <source>
        <dbReference type="SAM" id="MobiDB-lite"/>
    </source>
</evidence>
<feature type="signal peptide" evidence="3">
    <location>
        <begin position="1"/>
        <end position="18"/>
    </location>
</feature>
<organism evidence="4 5">
    <name type="scientific">Laetiporus sulphureus 93-53</name>
    <dbReference type="NCBI Taxonomy" id="1314785"/>
    <lineage>
        <taxon>Eukaryota</taxon>
        <taxon>Fungi</taxon>
        <taxon>Dikarya</taxon>
        <taxon>Basidiomycota</taxon>
        <taxon>Agaricomycotina</taxon>
        <taxon>Agaricomycetes</taxon>
        <taxon>Polyporales</taxon>
        <taxon>Laetiporus</taxon>
    </lineage>
</organism>
<evidence type="ECO:0000256" key="2">
    <source>
        <dbReference type="SAM" id="Phobius"/>
    </source>
</evidence>
<evidence type="ECO:0000256" key="3">
    <source>
        <dbReference type="SAM" id="SignalP"/>
    </source>
</evidence>
<dbReference type="EMBL" id="KV427662">
    <property type="protein sequence ID" value="KZT01571.1"/>
    <property type="molecule type" value="Genomic_DNA"/>
</dbReference>
<dbReference type="STRING" id="1314785.A0A165BSH9"/>
<keyword evidence="2" id="KW-1133">Transmembrane helix</keyword>
<keyword evidence="2" id="KW-0812">Transmembrane</keyword>
<keyword evidence="5" id="KW-1185">Reference proteome</keyword>
<feature type="transmembrane region" description="Helical" evidence="2">
    <location>
        <begin position="162"/>
        <end position="186"/>
    </location>
</feature>
<feature type="region of interest" description="Disordered" evidence="1">
    <location>
        <begin position="269"/>
        <end position="308"/>
    </location>
</feature>
<dbReference type="RefSeq" id="XP_040759311.1">
    <property type="nucleotide sequence ID" value="XM_040902538.1"/>
</dbReference>
<dbReference type="InParanoid" id="A0A165BSH9"/>
<dbReference type="GeneID" id="63819569"/>
<feature type="compositionally biased region" description="Pro residues" evidence="1">
    <location>
        <begin position="295"/>
        <end position="305"/>
    </location>
</feature>
<name>A0A165BSH9_9APHY</name>
<dbReference type="OrthoDB" id="2686083at2759"/>
<feature type="compositionally biased region" description="Pro residues" evidence="1">
    <location>
        <begin position="275"/>
        <end position="286"/>
    </location>
</feature>
<keyword evidence="3" id="KW-0732">Signal</keyword>
<reference evidence="4 5" key="1">
    <citation type="journal article" date="2016" name="Mol. Biol. Evol.">
        <title>Comparative Genomics of Early-Diverging Mushroom-Forming Fungi Provides Insights into the Origins of Lignocellulose Decay Capabilities.</title>
        <authorList>
            <person name="Nagy L.G."/>
            <person name="Riley R."/>
            <person name="Tritt A."/>
            <person name="Adam C."/>
            <person name="Daum C."/>
            <person name="Floudas D."/>
            <person name="Sun H."/>
            <person name="Yadav J.S."/>
            <person name="Pangilinan J."/>
            <person name="Larsson K.H."/>
            <person name="Matsuura K."/>
            <person name="Barry K."/>
            <person name="Labutti K."/>
            <person name="Kuo R."/>
            <person name="Ohm R.A."/>
            <person name="Bhattacharya S.S."/>
            <person name="Shirouzu T."/>
            <person name="Yoshinaga Y."/>
            <person name="Martin F.M."/>
            <person name="Grigoriev I.V."/>
            <person name="Hibbett D.S."/>
        </authorList>
    </citation>
    <scope>NUCLEOTIDE SEQUENCE [LARGE SCALE GENOMIC DNA]</scope>
    <source>
        <strain evidence="4 5">93-53</strain>
    </source>
</reference>
<accession>A0A165BSH9</accession>
<evidence type="ECO:0000313" key="4">
    <source>
        <dbReference type="EMBL" id="KZT01571.1"/>
    </source>
</evidence>
<sequence length="423" mass="46222">MTLTILVSFSLLALVVTARPIVSNDTPEVVDSFHDVQNAVQAIFESRTGESLACLSCDGDQDVHIHLTSSDEQDAYLARLQETPDAVKAVLPLSPDGDLSDDERRIYHILGSQRTSLLDDLDGEQDRLPELQKAEDLEPLTEPDATEESLRPSSEDAMSPSLLVLAISCIAALLAMLCIAVTWYLIRWYRSLLLQLGWDVLPQLKKGSSIRLPDDSDFSTECKVVIDRETSLSAALNEKSSSVSDEKVQPVQETSLLFTGQDVPEQPFITHPDPELLPLPTLPSPFPSSSQPSRPVSPSPRPSPLRRPLHMREVVSPSPISQPAWALRATDSPTLGLHSLRPTAVSSPRIPGALFDDDEEQTAAHRRAYRAPVPELDIAFALQLRPGLGVGADPAWLVRFLMAMFGWMTVLIGGGGARAGMRH</sequence>
<protein>
    <submittedName>
        <fullName evidence="4">Uncharacterized protein</fullName>
    </submittedName>
</protein>